<dbReference type="GO" id="GO:0003700">
    <property type="term" value="F:DNA-binding transcription factor activity"/>
    <property type="evidence" value="ECO:0007669"/>
    <property type="project" value="InterPro"/>
</dbReference>
<dbReference type="SUPFAM" id="SSF46785">
    <property type="entry name" value="Winged helix' DNA-binding domain"/>
    <property type="match status" value="1"/>
</dbReference>
<dbReference type="GO" id="GO:1900376">
    <property type="term" value="P:regulation of secondary metabolite biosynthetic process"/>
    <property type="evidence" value="ECO:0007669"/>
    <property type="project" value="TreeGrafter"/>
</dbReference>
<dbReference type="InterPro" id="IPR002481">
    <property type="entry name" value="FUR"/>
</dbReference>
<comment type="function">
    <text evidence="1">Acts as a global negative controlling element, employing Fe(2+) as a cofactor to bind the operator of the repressed genes.</text>
</comment>
<keyword evidence="3" id="KW-0678">Repressor</keyword>
<reference evidence="9 10" key="1">
    <citation type="submission" date="2018-04" db="EMBL/GenBank/DDBJ databases">
        <title>Novel Campyloabacter and Helicobacter Species and Strains.</title>
        <authorList>
            <person name="Mannion A.J."/>
            <person name="Shen Z."/>
            <person name="Fox J.G."/>
        </authorList>
    </citation>
    <scope>NUCLEOTIDE SEQUENCE [LARGE SCALE GENOMIC DNA]</scope>
    <source>
        <strain evidence="9 10">MIT 04-9366</strain>
    </source>
</reference>
<evidence type="ECO:0000256" key="2">
    <source>
        <dbReference type="ARBA" id="ARBA00007957"/>
    </source>
</evidence>
<dbReference type="Gene3D" id="1.10.10.10">
    <property type="entry name" value="Winged helix-like DNA-binding domain superfamily/Winged helix DNA-binding domain"/>
    <property type="match status" value="1"/>
</dbReference>
<keyword evidence="7" id="KW-0804">Transcription</keyword>
<comment type="cofactor">
    <cofactor evidence="8">
        <name>Zn(2+)</name>
        <dbReference type="ChEBI" id="CHEBI:29105"/>
    </cofactor>
    <text evidence="8">Binds 1 zinc ion per subunit.</text>
</comment>
<keyword evidence="5" id="KW-0805">Transcription regulation</keyword>
<comment type="similarity">
    <text evidence="2">Belongs to the Fur family.</text>
</comment>
<dbReference type="PANTHER" id="PTHR33202:SF7">
    <property type="entry name" value="FERRIC UPTAKE REGULATION PROTEIN"/>
    <property type="match status" value="1"/>
</dbReference>
<dbReference type="GO" id="GO:0045892">
    <property type="term" value="P:negative regulation of DNA-templated transcription"/>
    <property type="evidence" value="ECO:0007669"/>
    <property type="project" value="TreeGrafter"/>
</dbReference>
<dbReference type="CDD" id="cd07153">
    <property type="entry name" value="Fur_like"/>
    <property type="match status" value="1"/>
</dbReference>
<evidence type="ECO:0000256" key="7">
    <source>
        <dbReference type="ARBA" id="ARBA00023163"/>
    </source>
</evidence>
<name>A0A3D8J315_9HELI</name>
<dbReference type="Gene3D" id="3.30.1490.190">
    <property type="match status" value="1"/>
</dbReference>
<dbReference type="InterPro" id="IPR043135">
    <property type="entry name" value="Fur_C"/>
</dbReference>
<organism evidence="9 10">
    <name type="scientific">Helicobacter brantae</name>
    <dbReference type="NCBI Taxonomy" id="375927"/>
    <lineage>
        <taxon>Bacteria</taxon>
        <taxon>Pseudomonadati</taxon>
        <taxon>Campylobacterota</taxon>
        <taxon>Epsilonproteobacteria</taxon>
        <taxon>Campylobacterales</taxon>
        <taxon>Helicobacteraceae</taxon>
        <taxon>Helicobacter</taxon>
    </lineage>
</organism>
<evidence type="ECO:0000256" key="5">
    <source>
        <dbReference type="ARBA" id="ARBA00023015"/>
    </source>
</evidence>
<evidence type="ECO:0000256" key="4">
    <source>
        <dbReference type="ARBA" id="ARBA00022833"/>
    </source>
</evidence>
<proteinExistence type="inferred from homology"/>
<dbReference type="OrthoDB" id="8659436at2"/>
<keyword evidence="8" id="KW-0479">Metal-binding</keyword>
<dbReference type="Proteomes" id="UP000257045">
    <property type="component" value="Unassembled WGS sequence"/>
</dbReference>
<dbReference type="Pfam" id="PF01475">
    <property type="entry name" value="FUR"/>
    <property type="match status" value="1"/>
</dbReference>
<evidence type="ECO:0000313" key="10">
    <source>
        <dbReference type="Proteomes" id="UP000257045"/>
    </source>
</evidence>
<evidence type="ECO:0000256" key="8">
    <source>
        <dbReference type="PIRSR" id="PIRSR602481-1"/>
    </source>
</evidence>
<feature type="binding site" evidence="8">
    <location>
        <position position="130"/>
    </location>
    <ligand>
        <name>Zn(2+)</name>
        <dbReference type="ChEBI" id="CHEBI:29105"/>
    </ligand>
</feature>
<protein>
    <submittedName>
        <fullName evidence="9">Transcriptional repressor</fullName>
    </submittedName>
</protein>
<evidence type="ECO:0000256" key="3">
    <source>
        <dbReference type="ARBA" id="ARBA00022491"/>
    </source>
</evidence>
<dbReference type="GO" id="GO:0000976">
    <property type="term" value="F:transcription cis-regulatory region binding"/>
    <property type="evidence" value="ECO:0007669"/>
    <property type="project" value="TreeGrafter"/>
</dbReference>
<sequence>MDFEGNLKKGGLKITPQRITILKEIQKAGHATVDEIYERILEIYPSISLATIYKNLTSMCEAGILNEIKPPLQKQRYELNHTPHSHLICQICGSLQDIDLDFQSLGLEGVCRDFEVTNISIALYGICKECKNA</sequence>
<dbReference type="InterPro" id="IPR036388">
    <property type="entry name" value="WH-like_DNA-bd_sf"/>
</dbReference>
<gene>
    <name evidence="9" type="ORF">CQA58_02160</name>
</gene>
<keyword evidence="10" id="KW-1185">Reference proteome</keyword>
<dbReference type="InterPro" id="IPR036390">
    <property type="entry name" value="WH_DNA-bd_sf"/>
</dbReference>
<evidence type="ECO:0000313" key="9">
    <source>
        <dbReference type="EMBL" id="RDU71869.1"/>
    </source>
</evidence>
<evidence type="ECO:0000256" key="1">
    <source>
        <dbReference type="ARBA" id="ARBA00002997"/>
    </source>
</evidence>
<dbReference type="RefSeq" id="WP_115569079.1">
    <property type="nucleotide sequence ID" value="NZ_NXLV01000002.1"/>
</dbReference>
<keyword evidence="6" id="KW-0238">DNA-binding</keyword>
<feature type="binding site" evidence="8">
    <location>
        <position position="92"/>
    </location>
    <ligand>
        <name>Zn(2+)</name>
        <dbReference type="ChEBI" id="CHEBI:29105"/>
    </ligand>
</feature>
<dbReference type="EMBL" id="NXLV01000002">
    <property type="protein sequence ID" value="RDU71869.1"/>
    <property type="molecule type" value="Genomic_DNA"/>
</dbReference>
<feature type="binding site" evidence="8">
    <location>
        <position position="89"/>
    </location>
    <ligand>
        <name>Zn(2+)</name>
        <dbReference type="ChEBI" id="CHEBI:29105"/>
    </ligand>
</feature>
<dbReference type="PANTHER" id="PTHR33202">
    <property type="entry name" value="ZINC UPTAKE REGULATION PROTEIN"/>
    <property type="match status" value="1"/>
</dbReference>
<dbReference type="GO" id="GO:0008270">
    <property type="term" value="F:zinc ion binding"/>
    <property type="evidence" value="ECO:0007669"/>
    <property type="project" value="TreeGrafter"/>
</dbReference>
<accession>A0A3D8J315</accession>
<feature type="binding site" evidence="8">
    <location>
        <position position="127"/>
    </location>
    <ligand>
        <name>Zn(2+)</name>
        <dbReference type="ChEBI" id="CHEBI:29105"/>
    </ligand>
</feature>
<keyword evidence="4 8" id="KW-0862">Zinc</keyword>
<dbReference type="AlphaFoldDB" id="A0A3D8J315"/>
<evidence type="ECO:0000256" key="6">
    <source>
        <dbReference type="ARBA" id="ARBA00023125"/>
    </source>
</evidence>
<comment type="caution">
    <text evidence="9">The sequence shown here is derived from an EMBL/GenBank/DDBJ whole genome shotgun (WGS) entry which is preliminary data.</text>
</comment>